<keyword evidence="1" id="KW-0704">Schiff base</keyword>
<dbReference type="PANTHER" id="PTHR10683:SF40">
    <property type="entry name" value="FRUCTOSE-6-PHOSPHATE ALDOLASE 1-RELATED"/>
    <property type="match status" value="1"/>
</dbReference>
<evidence type="ECO:0000313" key="3">
    <source>
        <dbReference type="Proteomes" id="UP000321820"/>
    </source>
</evidence>
<dbReference type="AlphaFoldDB" id="A0A5B9EF32"/>
<dbReference type="GO" id="GO:0005975">
    <property type="term" value="P:carbohydrate metabolic process"/>
    <property type="evidence" value="ECO:0007669"/>
    <property type="project" value="InterPro"/>
</dbReference>
<dbReference type="InterPro" id="IPR001585">
    <property type="entry name" value="TAL/FSA"/>
</dbReference>
<sequence>MAKVDTAQTKAGHLATKILVDGGDPAETMRVKEALGYVDGQTTNPSLIAKNPEVKKRVESGRSLSEAEESAAYRKIVQEISPMVGSAGVSIEVFADFDTTADRMVKQGQEMFTWIPNAYIKYPCTPEGLKAAQRSVAQGMRVNMTLCFSQEQAAAVYAATKGSKAPVYVSPFVGRLDDIGWNGMDLLANIKRMFTTGDGHVHILGASIRSLPHLMRCFQIGVDLVTVPAKVILEWVTAGRPMPDANFRYQFNGKPMEYRQIDLNQPWQNFNIKHELTDKGIRKFVEDYRSTLRKAS</sequence>
<organism evidence="2 3">
    <name type="scientific">Terriglobus albidus</name>
    <dbReference type="NCBI Taxonomy" id="1592106"/>
    <lineage>
        <taxon>Bacteria</taxon>
        <taxon>Pseudomonadati</taxon>
        <taxon>Acidobacteriota</taxon>
        <taxon>Terriglobia</taxon>
        <taxon>Terriglobales</taxon>
        <taxon>Acidobacteriaceae</taxon>
        <taxon>Terriglobus</taxon>
    </lineage>
</organism>
<reference evidence="2 3" key="1">
    <citation type="submission" date="2019-08" db="EMBL/GenBank/DDBJ databases">
        <title>Complete genome sequence of Terriglobus albidus strain ORNL.</title>
        <authorList>
            <person name="Podar M."/>
        </authorList>
    </citation>
    <scope>NUCLEOTIDE SEQUENCE [LARGE SCALE GENOMIC DNA]</scope>
    <source>
        <strain evidence="2 3">ORNL</strain>
    </source>
</reference>
<dbReference type="OrthoDB" id="9807051at2"/>
<accession>A0A5B9EF32</accession>
<name>A0A5B9EF32_9BACT</name>
<proteinExistence type="predicted"/>
<evidence type="ECO:0000313" key="2">
    <source>
        <dbReference type="EMBL" id="QEE30652.1"/>
    </source>
</evidence>
<protein>
    <submittedName>
        <fullName evidence="2">Transaldolase</fullName>
    </submittedName>
</protein>
<dbReference type="Gene3D" id="3.20.20.70">
    <property type="entry name" value="Aldolase class I"/>
    <property type="match status" value="1"/>
</dbReference>
<dbReference type="KEGG" id="talb:FTW19_23265"/>
<dbReference type="Pfam" id="PF00923">
    <property type="entry name" value="TAL_FSA"/>
    <property type="match status" value="1"/>
</dbReference>
<dbReference type="EMBL" id="CP042806">
    <property type="protein sequence ID" value="QEE30652.1"/>
    <property type="molecule type" value="Genomic_DNA"/>
</dbReference>
<dbReference type="RefSeq" id="WP_147649957.1">
    <property type="nucleotide sequence ID" value="NZ_CP042806.1"/>
</dbReference>
<dbReference type="Proteomes" id="UP000321820">
    <property type="component" value="Chromosome"/>
</dbReference>
<dbReference type="SUPFAM" id="SSF51569">
    <property type="entry name" value="Aldolase"/>
    <property type="match status" value="1"/>
</dbReference>
<dbReference type="PANTHER" id="PTHR10683">
    <property type="entry name" value="TRANSALDOLASE"/>
    <property type="match status" value="1"/>
</dbReference>
<keyword evidence="3" id="KW-1185">Reference proteome</keyword>
<evidence type="ECO:0000256" key="1">
    <source>
        <dbReference type="ARBA" id="ARBA00023270"/>
    </source>
</evidence>
<gene>
    <name evidence="2" type="ORF">FTW19_23265</name>
</gene>
<dbReference type="InterPro" id="IPR013785">
    <property type="entry name" value="Aldolase_TIM"/>
</dbReference>